<dbReference type="CDD" id="cd00093">
    <property type="entry name" value="HTH_XRE"/>
    <property type="match status" value="1"/>
</dbReference>
<dbReference type="SMART" id="SM00530">
    <property type="entry name" value="HTH_XRE"/>
    <property type="match status" value="1"/>
</dbReference>
<gene>
    <name evidence="2" type="ORF">LCGC14_0044060</name>
</gene>
<dbReference type="AlphaFoldDB" id="A0A0F9W848"/>
<feature type="domain" description="HTH cro/C1-type" evidence="1">
    <location>
        <begin position="23"/>
        <end position="69"/>
    </location>
</feature>
<evidence type="ECO:0000313" key="2">
    <source>
        <dbReference type="EMBL" id="KKO08468.1"/>
    </source>
</evidence>
<dbReference type="InterPro" id="IPR001387">
    <property type="entry name" value="Cro/C1-type_HTH"/>
</dbReference>
<dbReference type="InterPro" id="IPR010982">
    <property type="entry name" value="Lambda_DNA-bd_dom_sf"/>
</dbReference>
<name>A0A0F9W848_9ZZZZ</name>
<dbReference type="GO" id="GO:0003677">
    <property type="term" value="F:DNA binding"/>
    <property type="evidence" value="ECO:0007669"/>
    <property type="project" value="InterPro"/>
</dbReference>
<dbReference type="EMBL" id="LAZR01000009">
    <property type="protein sequence ID" value="KKO08468.1"/>
    <property type="molecule type" value="Genomic_DNA"/>
</dbReference>
<accession>A0A0F9W848</accession>
<organism evidence="2">
    <name type="scientific">marine sediment metagenome</name>
    <dbReference type="NCBI Taxonomy" id="412755"/>
    <lineage>
        <taxon>unclassified sequences</taxon>
        <taxon>metagenomes</taxon>
        <taxon>ecological metagenomes</taxon>
    </lineage>
</organism>
<protein>
    <recommendedName>
        <fullName evidence="1">HTH cro/C1-type domain-containing protein</fullName>
    </recommendedName>
</protein>
<dbReference type="SUPFAM" id="SSF47413">
    <property type="entry name" value="lambda repressor-like DNA-binding domains"/>
    <property type="match status" value="1"/>
</dbReference>
<comment type="caution">
    <text evidence="2">The sequence shown here is derived from an EMBL/GenBank/DDBJ whole genome shotgun (WGS) entry which is preliminary data.</text>
</comment>
<sequence>MSDKADDAKAFGETLGKYLDQYGKSRSAVASEMGITRSYISQLTTGAKTVSAEKVDSLADTIGITEEERVDLHRAAAKSAGFRIDLPEGF</sequence>
<proteinExistence type="predicted"/>
<dbReference type="Pfam" id="PF13560">
    <property type="entry name" value="HTH_31"/>
    <property type="match status" value="1"/>
</dbReference>
<evidence type="ECO:0000259" key="1">
    <source>
        <dbReference type="PROSITE" id="PS50943"/>
    </source>
</evidence>
<dbReference type="Gene3D" id="1.10.260.40">
    <property type="entry name" value="lambda repressor-like DNA-binding domains"/>
    <property type="match status" value="1"/>
</dbReference>
<dbReference type="PROSITE" id="PS50943">
    <property type="entry name" value="HTH_CROC1"/>
    <property type="match status" value="1"/>
</dbReference>
<reference evidence="2" key="1">
    <citation type="journal article" date="2015" name="Nature">
        <title>Complex archaea that bridge the gap between prokaryotes and eukaryotes.</title>
        <authorList>
            <person name="Spang A."/>
            <person name="Saw J.H."/>
            <person name="Jorgensen S.L."/>
            <person name="Zaremba-Niedzwiedzka K."/>
            <person name="Martijn J."/>
            <person name="Lind A.E."/>
            <person name="van Eijk R."/>
            <person name="Schleper C."/>
            <person name="Guy L."/>
            <person name="Ettema T.J."/>
        </authorList>
    </citation>
    <scope>NUCLEOTIDE SEQUENCE</scope>
</reference>